<keyword evidence="11" id="KW-0456">Lyase</keyword>
<dbReference type="PROSITE" id="PS50045">
    <property type="entry name" value="SIGMA54_INTERACT_4"/>
    <property type="match status" value="1"/>
</dbReference>
<evidence type="ECO:0000256" key="1">
    <source>
        <dbReference type="ARBA" id="ARBA00022741"/>
    </source>
</evidence>
<dbReference type="GO" id="GO:0043565">
    <property type="term" value="F:sequence-specific DNA binding"/>
    <property type="evidence" value="ECO:0007669"/>
    <property type="project" value="InterPro"/>
</dbReference>
<dbReference type="InterPro" id="IPR000014">
    <property type="entry name" value="PAS"/>
</dbReference>
<feature type="coiled-coil region" evidence="7">
    <location>
        <begin position="175"/>
        <end position="206"/>
    </location>
</feature>
<dbReference type="Pfam" id="PF25601">
    <property type="entry name" value="AAA_lid_14"/>
    <property type="match status" value="1"/>
</dbReference>
<keyword evidence="4" id="KW-0238">DNA-binding</keyword>
<dbReference type="SUPFAM" id="SSF52540">
    <property type="entry name" value="P-loop containing nucleoside triphosphate hydrolases"/>
    <property type="match status" value="1"/>
</dbReference>
<dbReference type="Pfam" id="PF00158">
    <property type="entry name" value="Sigma54_activat"/>
    <property type="match status" value="1"/>
</dbReference>
<evidence type="ECO:0000259" key="9">
    <source>
        <dbReference type="PROSITE" id="PS50112"/>
    </source>
</evidence>
<dbReference type="PROSITE" id="PS00688">
    <property type="entry name" value="SIGMA54_INTERACT_3"/>
    <property type="match status" value="1"/>
</dbReference>
<dbReference type="Gene3D" id="3.30.450.40">
    <property type="match status" value="1"/>
</dbReference>
<dbReference type="CDD" id="cd00130">
    <property type="entry name" value="PAS"/>
    <property type="match status" value="1"/>
</dbReference>
<dbReference type="Gene3D" id="1.10.10.60">
    <property type="entry name" value="Homeodomain-like"/>
    <property type="match status" value="1"/>
</dbReference>
<keyword evidence="6" id="KW-0804">Transcription</keyword>
<keyword evidence="7" id="KW-0175">Coiled coil</keyword>
<dbReference type="AlphaFoldDB" id="A0A6C2TXW3"/>
<evidence type="ECO:0000313" key="11">
    <source>
        <dbReference type="EMBL" id="VGO12452.1"/>
    </source>
</evidence>
<organism evidence="11 12">
    <name type="scientific">Pontiella desulfatans</name>
    <dbReference type="NCBI Taxonomy" id="2750659"/>
    <lineage>
        <taxon>Bacteria</taxon>
        <taxon>Pseudomonadati</taxon>
        <taxon>Kiritimatiellota</taxon>
        <taxon>Kiritimatiellia</taxon>
        <taxon>Kiritimatiellales</taxon>
        <taxon>Pontiellaceae</taxon>
        <taxon>Pontiella</taxon>
    </lineage>
</organism>
<dbReference type="InterPro" id="IPR000700">
    <property type="entry name" value="PAS-assoc_C"/>
</dbReference>
<feature type="domain" description="PAS" evidence="9">
    <location>
        <begin position="58"/>
        <end position="129"/>
    </location>
</feature>
<feature type="domain" description="PAC" evidence="10">
    <location>
        <begin position="132"/>
        <end position="184"/>
    </location>
</feature>
<reference evidence="11 12" key="1">
    <citation type="submission" date="2019-04" db="EMBL/GenBank/DDBJ databases">
        <authorList>
            <person name="Van Vliet M D."/>
        </authorList>
    </citation>
    <scope>NUCLEOTIDE SEQUENCE [LARGE SCALE GENOMIC DNA]</scope>
    <source>
        <strain evidence="11 12">F1</strain>
    </source>
</reference>
<accession>A0A6C2TXW3</accession>
<dbReference type="FunFam" id="1.10.8.60:FF:000014">
    <property type="entry name" value="DNA-binding transcriptional regulator NtrC"/>
    <property type="match status" value="1"/>
</dbReference>
<dbReference type="SUPFAM" id="SSF55785">
    <property type="entry name" value="PYP-like sensor domain (PAS domain)"/>
    <property type="match status" value="1"/>
</dbReference>
<gene>
    <name evidence="11" type="primary">fhlA</name>
    <name evidence="11" type="ORF">PDESU_01005</name>
</gene>
<sequence>MCIPLVVGEGAPFGAVSFNDLQREREWAEPLIRRLKMVAQTFAGAIQRKLLEKDLRESALRLSMVMDAAGAGGWSLCLDSDRVWASNRTRELFGFEEFEELTSGNFELRIHEEDRGMVVSTLEDAVENRKMFALEYRIVLTGGQVRWISTRGHIRCREDGTACRLMGLSVDSTEKKQGELRLKEALAEAKSLREQLSHENDYLREQVFRASGHDSIIGSSAPVFDMLEKVRMVAPTDSTVFITGETGTGKELLAHAIHEQSTRKSRVMVKVNCAALPSALIESELFGREKGAYTGAITQQIGRFELADGSSLFLDEIGDLPLELQTKLLRVLQDGQFERLGSHATLHADVRVIAATNRNLPNMVQEGTFREDLFHRLNIFPIEAPPLRERREDIPELTWRFVQQFNRKMGRSVESIPKPAMKGLKNYSWPGNVRELRNLIERAMIMSQGKTLCIDIPNLECPCHELPTLDDVERNHILEALEKSQWRIGGAGGAAEALGMARTTLNSRMKKLGISRF</sequence>
<keyword evidence="5" id="KW-0010">Activator</keyword>
<dbReference type="GO" id="GO:0016829">
    <property type="term" value="F:lyase activity"/>
    <property type="evidence" value="ECO:0007669"/>
    <property type="project" value="UniProtKB-KW"/>
</dbReference>
<dbReference type="Pfam" id="PF08447">
    <property type="entry name" value="PAS_3"/>
    <property type="match status" value="1"/>
</dbReference>
<dbReference type="PANTHER" id="PTHR32071:SF117">
    <property type="entry name" value="PTS-DEPENDENT DIHYDROXYACETONE KINASE OPERON REGULATORY PROTEIN-RELATED"/>
    <property type="match status" value="1"/>
</dbReference>
<dbReference type="InterPro" id="IPR009057">
    <property type="entry name" value="Homeodomain-like_sf"/>
</dbReference>
<dbReference type="PROSITE" id="PS50112">
    <property type="entry name" value="PAS"/>
    <property type="match status" value="1"/>
</dbReference>
<dbReference type="InterPro" id="IPR003593">
    <property type="entry name" value="AAA+_ATPase"/>
</dbReference>
<evidence type="ECO:0000256" key="6">
    <source>
        <dbReference type="ARBA" id="ARBA00023163"/>
    </source>
</evidence>
<keyword evidence="3" id="KW-0805">Transcription regulation</keyword>
<dbReference type="InterPro" id="IPR029016">
    <property type="entry name" value="GAF-like_dom_sf"/>
</dbReference>
<evidence type="ECO:0000256" key="3">
    <source>
        <dbReference type="ARBA" id="ARBA00023015"/>
    </source>
</evidence>
<dbReference type="SUPFAM" id="SSF46689">
    <property type="entry name" value="Homeodomain-like"/>
    <property type="match status" value="1"/>
</dbReference>
<dbReference type="InterPro" id="IPR025662">
    <property type="entry name" value="Sigma_54_int_dom_ATP-bd_1"/>
</dbReference>
<dbReference type="PRINTS" id="PR01590">
    <property type="entry name" value="HTHFIS"/>
</dbReference>
<dbReference type="Pfam" id="PF02954">
    <property type="entry name" value="HTH_8"/>
    <property type="match status" value="1"/>
</dbReference>
<dbReference type="Gene3D" id="3.30.450.20">
    <property type="entry name" value="PAS domain"/>
    <property type="match status" value="1"/>
</dbReference>
<dbReference type="InterPro" id="IPR025944">
    <property type="entry name" value="Sigma_54_int_dom_CS"/>
</dbReference>
<dbReference type="SMART" id="SM00382">
    <property type="entry name" value="AAA"/>
    <property type="match status" value="1"/>
</dbReference>
<keyword evidence="12" id="KW-1185">Reference proteome</keyword>
<dbReference type="PROSITE" id="PS50113">
    <property type="entry name" value="PAC"/>
    <property type="match status" value="1"/>
</dbReference>
<dbReference type="Gene3D" id="2.10.70.100">
    <property type="match status" value="1"/>
</dbReference>
<evidence type="ECO:0000259" key="8">
    <source>
        <dbReference type="PROSITE" id="PS50045"/>
    </source>
</evidence>
<dbReference type="EMBL" id="CAAHFG010000001">
    <property type="protein sequence ID" value="VGO12452.1"/>
    <property type="molecule type" value="Genomic_DNA"/>
</dbReference>
<name>A0A6C2TXW3_PONDE</name>
<dbReference type="InterPro" id="IPR013655">
    <property type="entry name" value="PAS_fold_3"/>
</dbReference>
<dbReference type="GO" id="GO:0006355">
    <property type="term" value="P:regulation of DNA-templated transcription"/>
    <property type="evidence" value="ECO:0007669"/>
    <property type="project" value="InterPro"/>
</dbReference>
<dbReference type="CDD" id="cd00009">
    <property type="entry name" value="AAA"/>
    <property type="match status" value="1"/>
</dbReference>
<protein>
    <submittedName>
        <fullName evidence="11">Formate hydrogenlyase transcriptional activator FhlA</fullName>
    </submittedName>
</protein>
<dbReference type="InterPro" id="IPR002078">
    <property type="entry name" value="Sigma_54_int"/>
</dbReference>
<dbReference type="RefSeq" id="WP_136078117.1">
    <property type="nucleotide sequence ID" value="NZ_CAAHFG010000001.1"/>
</dbReference>
<dbReference type="Gene3D" id="3.40.50.300">
    <property type="entry name" value="P-loop containing nucleotide triphosphate hydrolases"/>
    <property type="match status" value="1"/>
</dbReference>
<evidence type="ECO:0000259" key="10">
    <source>
        <dbReference type="PROSITE" id="PS50113"/>
    </source>
</evidence>
<proteinExistence type="predicted"/>
<evidence type="ECO:0000256" key="7">
    <source>
        <dbReference type="SAM" id="Coils"/>
    </source>
</evidence>
<evidence type="ECO:0000313" key="12">
    <source>
        <dbReference type="Proteomes" id="UP000366872"/>
    </source>
</evidence>
<dbReference type="Gene3D" id="1.10.8.60">
    <property type="match status" value="1"/>
</dbReference>
<keyword evidence="1" id="KW-0547">Nucleotide-binding</keyword>
<dbReference type="SUPFAM" id="SSF55781">
    <property type="entry name" value="GAF domain-like"/>
    <property type="match status" value="1"/>
</dbReference>
<evidence type="ECO:0000256" key="2">
    <source>
        <dbReference type="ARBA" id="ARBA00022840"/>
    </source>
</evidence>
<dbReference type="InterPro" id="IPR058031">
    <property type="entry name" value="AAA_lid_NorR"/>
</dbReference>
<evidence type="ECO:0000256" key="5">
    <source>
        <dbReference type="ARBA" id="ARBA00023159"/>
    </source>
</evidence>
<dbReference type="FunFam" id="3.40.50.300:FF:000006">
    <property type="entry name" value="DNA-binding transcriptional regulator NtrC"/>
    <property type="match status" value="1"/>
</dbReference>
<dbReference type="InterPro" id="IPR035965">
    <property type="entry name" value="PAS-like_dom_sf"/>
</dbReference>
<keyword evidence="2" id="KW-0067">ATP-binding</keyword>
<dbReference type="InterPro" id="IPR002197">
    <property type="entry name" value="HTH_Fis"/>
</dbReference>
<dbReference type="GO" id="GO:0005524">
    <property type="term" value="F:ATP binding"/>
    <property type="evidence" value="ECO:0007669"/>
    <property type="project" value="UniProtKB-KW"/>
</dbReference>
<dbReference type="PROSITE" id="PS00675">
    <property type="entry name" value="SIGMA54_INTERACT_1"/>
    <property type="match status" value="1"/>
</dbReference>
<feature type="domain" description="Sigma-54 factor interaction" evidence="8">
    <location>
        <begin position="216"/>
        <end position="445"/>
    </location>
</feature>
<dbReference type="PANTHER" id="PTHR32071">
    <property type="entry name" value="TRANSCRIPTIONAL REGULATORY PROTEIN"/>
    <property type="match status" value="1"/>
</dbReference>
<evidence type="ECO:0000256" key="4">
    <source>
        <dbReference type="ARBA" id="ARBA00023125"/>
    </source>
</evidence>
<dbReference type="Proteomes" id="UP000366872">
    <property type="component" value="Unassembled WGS sequence"/>
</dbReference>
<dbReference type="InterPro" id="IPR027417">
    <property type="entry name" value="P-loop_NTPase"/>
</dbReference>